<reference evidence="6 7" key="1">
    <citation type="journal article" date="2019" name="Environ. Microbiol.">
        <title>At the nexus of three kingdoms: the genome of the mycorrhizal fungus Gigaspora margarita provides insights into plant, endobacterial and fungal interactions.</title>
        <authorList>
            <person name="Venice F."/>
            <person name="Ghignone S."/>
            <person name="Salvioli di Fossalunga A."/>
            <person name="Amselem J."/>
            <person name="Novero M."/>
            <person name="Xianan X."/>
            <person name="Sedzielewska Toro K."/>
            <person name="Morin E."/>
            <person name="Lipzen A."/>
            <person name="Grigoriev I.V."/>
            <person name="Henrissat B."/>
            <person name="Martin F.M."/>
            <person name="Bonfante P."/>
        </authorList>
    </citation>
    <scope>NUCLEOTIDE SEQUENCE [LARGE SCALE GENOMIC DNA]</scope>
    <source>
        <strain evidence="6 7">BEG34</strain>
    </source>
</reference>
<dbReference type="GO" id="GO:0043657">
    <property type="term" value="C:host cell"/>
    <property type="evidence" value="ECO:0007669"/>
    <property type="project" value="UniProtKB-SubCell"/>
</dbReference>
<gene>
    <name evidence="6" type="ORF">F8M41_007717</name>
</gene>
<dbReference type="OrthoDB" id="158739at2759"/>
<protein>
    <submittedName>
        <fullName evidence="6">Crinkler family protein</fullName>
    </submittedName>
</protein>
<dbReference type="GO" id="GO:0005576">
    <property type="term" value="C:extracellular region"/>
    <property type="evidence" value="ECO:0007669"/>
    <property type="project" value="UniProtKB-SubCell"/>
</dbReference>
<feature type="domain" description="Crinkler effector protein N-terminal" evidence="5">
    <location>
        <begin position="5"/>
        <end position="108"/>
    </location>
</feature>
<organism evidence="6 7">
    <name type="scientific">Gigaspora margarita</name>
    <dbReference type="NCBI Taxonomy" id="4874"/>
    <lineage>
        <taxon>Eukaryota</taxon>
        <taxon>Fungi</taxon>
        <taxon>Fungi incertae sedis</taxon>
        <taxon>Mucoromycota</taxon>
        <taxon>Glomeromycotina</taxon>
        <taxon>Glomeromycetes</taxon>
        <taxon>Diversisporales</taxon>
        <taxon>Gigasporaceae</taxon>
        <taxon>Gigaspora</taxon>
    </lineage>
</organism>
<comment type="subcellular location">
    <subcellularLocation>
        <location evidence="1">Host cell</location>
    </subcellularLocation>
    <subcellularLocation>
        <location evidence="2">Secreted</location>
    </subcellularLocation>
</comment>
<dbReference type="SUPFAM" id="SSF52540">
    <property type="entry name" value="P-loop containing nucleoside triphosphate hydrolases"/>
    <property type="match status" value="1"/>
</dbReference>
<evidence type="ECO:0000259" key="5">
    <source>
        <dbReference type="Pfam" id="PF20147"/>
    </source>
</evidence>
<evidence type="ECO:0000313" key="6">
    <source>
        <dbReference type="EMBL" id="KAF0413855.1"/>
    </source>
</evidence>
<dbReference type="InterPro" id="IPR045379">
    <property type="entry name" value="Crinkler_N"/>
</dbReference>
<feature type="compositionally biased region" description="Basic and acidic residues" evidence="4">
    <location>
        <begin position="116"/>
        <end position="137"/>
    </location>
</feature>
<dbReference type="InterPro" id="IPR027417">
    <property type="entry name" value="P-loop_NTPase"/>
</dbReference>
<keyword evidence="7" id="KW-1185">Reference proteome</keyword>
<dbReference type="AlphaFoldDB" id="A0A8H3X5Y4"/>
<dbReference type="Proteomes" id="UP000439903">
    <property type="component" value="Unassembled WGS sequence"/>
</dbReference>
<feature type="region of interest" description="Disordered" evidence="4">
    <location>
        <begin position="111"/>
        <end position="137"/>
    </location>
</feature>
<name>A0A8H3X5Y4_GIGMA</name>
<evidence type="ECO:0000256" key="1">
    <source>
        <dbReference type="ARBA" id="ARBA00004340"/>
    </source>
</evidence>
<dbReference type="Pfam" id="PF20147">
    <property type="entry name" value="Crinkler"/>
    <property type="match status" value="1"/>
</dbReference>
<evidence type="ECO:0000256" key="2">
    <source>
        <dbReference type="ARBA" id="ARBA00004613"/>
    </source>
</evidence>
<proteinExistence type="predicted"/>
<sequence>MNPEIQIFCLILGDSIEKSFATDIDKRMTVGHLKYLIKKNTEPHYTNISANELELWKVDIPQSKENQEMKIPVGINIKEKLGGEKLASFEIIGNHFAESSINVRIIVQPPATSGKRKTEDSDENRSKKKEYPPESKEGRDSLFVISDERLNIIIEFVEKNRVGLLRSPPSSGKTTLGQTLRDYFIEHNHIGMYINLASIGGKGQVDEKFFEEFWKKEIGYTWTEISDSTKTTYVFIDEIQTIYCNRALYFWGKLKALMSSECNKDIHILLLGMYDPTLANEAIPVKFNDNDTLSLKTLLLTKKEFKFLVENYVQIRVFGGSSMFNIPEAIADAIFCLTNGHPGLCRFILDSLHTRYKNGALTVEMLRYLASSNLTNNVATDSRAFYWIDNWNPTSEEAGFIRNKLLINRDESSFSVNYESNLVAKNFVRTGLFAMDSGQIQFNAPIMRIVLCHRLFTYSGLKLCTTDFDEFLIRSIERMRPSKLSNSLGRGWSENCKTVQTGAKSDSRLFERSWQMEWYHSATSVVPMNTSISADVGPVFGSAGFLDFYVNGEICWGIELIREGDRLKEHAERFEKYGEYAEIPLKKWAIIDFRHHTKQVRELKSNFWYVLYTDNYKQVTIKRQGHKDVLLVLQGDNM</sequence>
<keyword evidence="3" id="KW-0964">Secreted</keyword>
<comment type="caution">
    <text evidence="6">The sequence shown here is derived from an EMBL/GenBank/DDBJ whole genome shotgun (WGS) entry which is preliminary data.</text>
</comment>
<evidence type="ECO:0000313" key="7">
    <source>
        <dbReference type="Proteomes" id="UP000439903"/>
    </source>
</evidence>
<evidence type="ECO:0000256" key="4">
    <source>
        <dbReference type="SAM" id="MobiDB-lite"/>
    </source>
</evidence>
<dbReference type="EMBL" id="WTPW01001790">
    <property type="protein sequence ID" value="KAF0413855.1"/>
    <property type="molecule type" value="Genomic_DNA"/>
</dbReference>
<accession>A0A8H3X5Y4</accession>
<evidence type="ECO:0000256" key="3">
    <source>
        <dbReference type="ARBA" id="ARBA00022525"/>
    </source>
</evidence>